<sequence length="286" mass="31671">MKLFAFGFGFTALRLVDIYADEFERISGTVRHAEKRDGLHRQKLDAYLFDAVEHSEIASRIKEADVLLVSVPPGRSEDPVLSAFGQQIEASTARQVVYLSTVGVYGDHGGAWIDEDTAVSPQVDRAHARVTAERRWKDVAGDRLAVLRFAGIYGPRRNALARLRDGNARRIVKPGQVFNRIHVDDAAQAAMAAIDHHKGGTWNVCDDEPAPPQDVIAYAASLMGIKPPATEDFATAKMTPMARSFYATNNKISNARLKRDLGVELAYPTYREGLEQLWNAREGRPV</sequence>
<dbReference type="SUPFAM" id="SSF51735">
    <property type="entry name" value="NAD(P)-binding Rossmann-fold domains"/>
    <property type="match status" value="1"/>
</dbReference>
<evidence type="ECO:0000313" key="3">
    <source>
        <dbReference type="EMBL" id="SHH23632.1"/>
    </source>
</evidence>
<name>A0A1M5RBC3_9BRAD</name>
<dbReference type="Gene3D" id="3.40.50.720">
    <property type="entry name" value="NAD(P)-binding Rossmann-like Domain"/>
    <property type="match status" value="1"/>
</dbReference>
<dbReference type="EMBL" id="LT670817">
    <property type="protein sequence ID" value="SHH23632.1"/>
    <property type="molecule type" value="Genomic_DNA"/>
</dbReference>
<dbReference type="Pfam" id="PF01370">
    <property type="entry name" value="Epimerase"/>
    <property type="match status" value="1"/>
</dbReference>
<dbReference type="InterPro" id="IPR036291">
    <property type="entry name" value="NAD(P)-bd_dom_sf"/>
</dbReference>
<dbReference type="InterPro" id="IPR001509">
    <property type="entry name" value="Epimerase_deHydtase"/>
</dbReference>
<reference evidence="3 4" key="1">
    <citation type="submission" date="2016-11" db="EMBL/GenBank/DDBJ databases">
        <authorList>
            <person name="Jaros S."/>
            <person name="Januszkiewicz K."/>
            <person name="Wedrychowicz H."/>
        </authorList>
    </citation>
    <scope>NUCLEOTIDE SEQUENCE [LARGE SCALE GENOMIC DNA]</scope>
    <source>
        <strain evidence="3 4">GAS138</strain>
    </source>
</reference>
<dbReference type="RefSeq" id="WP_079603010.1">
    <property type="nucleotide sequence ID" value="NZ_LT670817.1"/>
</dbReference>
<gene>
    <name evidence="3" type="ORF">SAMN05443248_4163</name>
</gene>
<keyword evidence="1" id="KW-0520">NAD</keyword>
<accession>A0A1M5RBC3</accession>
<organism evidence="3 4">
    <name type="scientific">Bradyrhizobium erythrophlei</name>
    <dbReference type="NCBI Taxonomy" id="1437360"/>
    <lineage>
        <taxon>Bacteria</taxon>
        <taxon>Pseudomonadati</taxon>
        <taxon>Pseudomonadota</taxon>
        <taxon>Alphaproteobacteria</taxon>
        <taxon>Hyphomicrobiales</taxon>
        <taxon>Nitrobacteraceae</taxon>
        <taxon>Bradyrhizobium</taxon>
    </lineage>
</organism>
<dbReference type="OrthoDB" id="9808276at2"/>
<evidence type="ECO:0000256" key="1">
    <source>
        <dbReference type="ARBA" id="ARBA00023027"/>
    </source>
</evidence>
<feature type="domain" description="NAD-dependent epimerase/dehydratase" evidence="2">
    <location>
        <begin position="90"/>
        <end position="205"/>
    </location>
</feature>
<protein>
    <submittedName>
        <fullName evidence="3">Nucleoside-diphosphate-sugar epimerase</fullName>
    </submittedName>
</protein>
<dbReference type="Proteomes" id="UP000189796">
    <property type="component" value="Chromosome I"/>
</dbReference>
<dbReference type="PANTHER" id="PTHR43574">
    <property type="entry name" value="EPIMERASE-RELATED"/>
    <property type="match status" value="1"/>
</dbReference>
<evidence type="ECO:0000259" key="2">
    <source>
        <dbReference type="Pfam" id="PF01370"/>
    </source>
</evidence>
<proteinExistence type="predicted"/>
<evidence type="ECO:0000313" key="4">
    <source>
        <dbReference type="Proteomes" id="UP000189796"/>
    </source>
</evidence>
<dbReference type="AlphaFoldDB" id="A0A1M5RBC3"/>